<organism evidence="1 2">
    <name type="scientific">Sandaracinus amylolyticus</name>
    <dbReference type="NCBI Taxonomy" id="927083"/>
    <lineage>
        <taxon>Bacteria</taxon>
        <taxon>Pseudomonadati</taxon>
        <taxon>Myxococcota</taxon>
        <taxon>Polyangia</taxon>
        <taxon>Polyangiales</taxon>
        <taxon>Sandaracinaceae</taxon>
        <taxon>Sandaracinus</taxon>
    </lineage>
</organism>
<dbReference type="EMBL" id="CP011125">
    <property type="protein sequence ID" value="AKF09256.1"/>
    <property type="molecule type" value="Genomic_DNA"/>
</dbReference>
<evidence type="ECO:0008006" key="3">
    <source>
        <dbReference type="Google" id="ProtNLM"/>
    </source>
</evidence>
<dbReference type="Proteomes" id="UP000034883">
    <property type="component" value="Chromosome"/>
</dbReference>
<protein>
    <recommendedName>
        <fullName evidence="3">Lipoprotein</fullName>
    </recommendedName>
</protein>
<accession>A0A0F6W780</accession>
<dbReference type="KEGG" id="samy:DB32_006405"/>
<dbReference type="AlphaFoldDB" id="A0A0F6W780"/>
<proteinExistence type="predicted"/>
<keyword evidence="2" id="KW-1185">Reference proteome</keyword>
<evidence type="ECO:0000313" key="1">
    <source>
        <dbReference type="EMBL" id="AKF09256.1"/>
    </source>
</evidence>
<dbReference type="PROSITE" id="PS51257">
    <property type="entry name" value="PROKAR_LIPOPROTEIN"/>
    <property type="match status" value="1"/>
</dbReference>
<reference evidence="1 2" key="1">
    <citation type="submission" date="2015-03" db="EMBL/GenBank/DDBJ databases">
        <title>Genome assembly of Sandaracinus amylolyticus DSM 53668.</title>
        <authorList>
            <person name="Sharma G."/>
            <person name="Subramanian S."/>
        </authorList>
    </citation>
    <scope>NUCLEOTIDE SEQUENCE [LARGE SCALE GENOMIC DNA]</scope>
    <source>
        <strain evidence="1 2">DSM 53668</strain>
    </source>
</reference>
<name>A0A0F6W780_9BACT</name>
<evidence type="ECO:0000313" key="2">
    <source>
        <dbReference type="Proteomes" id="UP000034883"/>
    </source>
</evidence>
<gene>
    <name evidence="1" type="ORF">DB32_006405</name>
</gene>
<sequence length="178" mass="19096">MRLVGSLLVLVVATACGGSSSRLSVASPVDARPHAVPLVLDDDAGGDQLVFDVHANRAITSRDRTADIALVLQDELCEGREYPAQIEVTVELADGTTRTERVDHVTDCETVLASLESVELGECDAEGCRTSMRVGVRALSGTEDLDLSLYASVRFHDWSHERGGPHVDATLRRATPSE</sequence>